<organism evidence="2">
    <name type="scientific">Arundo donax</name>
    <name type="common">Giant reed</name>
    <name type="synonym">Donax arundinaceus</name>
    <dbReference type="NCBI Taxonomy" id="35708"/>
    <lineage>
        <taxon>Eukaryota</taxon>
        <taxon>Viridiplantae</taxon>
        <taxon>Streptophyta</taxon>
        <taxon>Embryophyta</taxon>
        <taxon>Tracheophyta</taxon>
        <taxon>Spermatophyta</taxon>
        <taxon>Magnoliopsida</taxon>
        <taxon>Liliopsida</taxon>
        <taxon>Poales</taxon>
        <taxon>Poaceae</taxon>
        <taxon>PACMAD clade</taxon>
        <taxon>Arundinoideae</taxon>
        <taxon>Arundineae</taxon>
        <taxon>Arundo</taxon>
    </lineage>
</organism>
<keyword evidence="1" id="KW-0812">Transmembrane</keyword>
<evidence type="ECO:0000256" key="1">
    <source>
        <dbReference type="SAM" id="Phobius"/>
    </source>
</evidence>
<name>A0A0A9GQP1_ARUDO</name>
<feature type="transmembrane region" description="Helical" evidence="1">
    <location>
        <begin position="38"/>
        <end position="56"/>
    </location>
</feature>
<reference evidence="2" key="2">
    <citation type="journal article" date="2015" name="Data Brief">
        <title>Shoot transcriptome of the giant reed, Arundo donax.</title>
        <authorList>
            <person name="Barrero R.A."/>
            <person name="Guerrero F.D."/>
            <person name="Moolhuijzen P."/>
            <person name="Goolsby J.A."/>
            <person name="Tidwell J."/>
            <person name="Bellgard S.E."/>
            <person name="Bellgard M.I."/>
        </authorList>
    </citation>
    <scope>NUCLEOTIDE SEQUENCE</scope>
    <source>
        <tissue evidence="2">Shoot tissue taken approximately 20 cm above the soil surface</tissue>
    </source>
</reference>
<evidence type="ECO:0000313" key="2">
    <source>
        <dbReference type="EMBL" id="JAE25714.1"/>
    </source>
</evidence>
<sequence length="59" mass="7366">MSHLAKCQIRRKNTSMMRLIFWASTFLRKNIIEVHHLGWLQLLSLFHMMMMMMIFLRWR</sequence>
<reference evidence="2" key="1">
    <citation type="submission" date="2014-09" db="EMBL/GenBank/DDBJ databases">
        <authorList>
            <person name="Magalhaes I.L.F."/>
            <person name="Oliveira U."/>
            <person name="Santos F.R."/>
            <person name="Vidigal T.H.D.A."/>
            <person name="Brescovit A.D."/>
            <person name="Santos A.J."/>
        </authorList>
    </citation>
    <scope>NUCLEOTIDE SEQUENCE</scope>
    <source>
        <tissue evidence="2">Shoot tissue taken approximately 20 cm above the soil surface</tissue>
    </source>
</reference>
<proteinExistence type="predicted"/>
<keyword evidence="1" id="KW-1133">Transmembrane helix</keyword>
<protein>
    <submittedName>
        <fullName evidence="2">Uncharacterized protein</fullName>
    </submittedName>
</protein>
<dbReference type="EMBL" id="GBRH01172182">
    <property type="protein sequence ID" value="JAE25714.1"/>
    <property type="molecule type" value="Transcribed_RNA"/>
</dbReference>
<keyword evidence="1" id="KW-0472">Membrane</keyword>
<accession>A0A0A9GQP1</accession>
<dbReference type="AlphaFoldDB" id="A0A0A9GQP1"/>